<organism evidence="1 2">
    <name type="scientific">Platanthera zijinensis</name>
    <dbReference type="NCBI Taxonomy" id="2320716"/>
    <lineage>
        <taxon>Eukaryota</taxon>
        <taxon>Viridiplantae</taxon>
        <taxon>Streptophyta</taxon>
        <taxon>Embryophyta</taxon>
        <taxon>Tracheophyta</taxon>
        <taxon>Spermatophyta</taxon>
        <taxon>Magnoliopsida</taxon>
        <taxon>Liliopsida</taxon>
        <taxon>Asparagales</taxon>
        <taxon>Orchidaceae</taxon>
        <taxon>Orchidoideae</taxon>
        <taxon>Orchideae</taxon>
        <taxon>Orchidinae</taxon>
        <taxon>Platanthera</taxon>
    </lineage>
</organism>
<evidence type="ECO:0000313" key="1">
    <source>
        <dbReference type="EMBL" id="KAK8923933.1"/>
    </source>
</evidence>
<accession>A0AAP0FY34</accession>
<sequence>MPISEEMQARLEATREGTRELDLGDAPWLARRSPDLLFRPKKEKGSDFPFLQESAPEDWEDRGELGHFTLLITARVPGGFESSDYLTERKWAVSTDSTKCLFQFYTKRTL</sequence>
<reference evidence="1 2" key="1">
    <citation type="journal article" date="2022" name="Nat. Plants">
        <title>Genomes of leafy and leafless Platanthera orchids illuminate the evolution of mycoheterotrophy.</title>
        <authorList>
            <person name="Li M.H."/>
            <person name="Liu K.W."/>
            <person name="Li Z."/>
            <person name="Lu H.C."/>
            <person name="Ye Q.L."/>
            <person name="Zhang D."/>
            <person name="Wang J.Y."/>
            <person name="Li Y.F."/>
            <person name="Zhong Z.M."/>
            <person name="Liu X."/>
            <person name="Yu X."/>
            <person name="Liu D.K."/>
            <person name="Tu X.D."/>
            <person name="Liu B."/>
            <person name="Hao Y."/>
            <person name="Liao X.Y."/>
            <person name="Jiang Y.T."/>
            <person name="Sun W.H."/>
            <person name="Chen J."/>
            <person name="Chen Y.Q."/>
            <person name="Ai Y."/>
            <person name="Zhai J.W."/>
            <person name="Wu S.S."/>
            <person name="Zhou Z."/>
            <person name="Hsiao Y.Y."/>
            <person name="Wu W.L."/>
            <person name="Chen Y.Y."/>
            <person name="Lin Y.F."/>
            <person name="Hsu J.L."/>
            <person name="Li C.Y."/>
            <person name="Wang Z.W."/>
            <person name="Zhao X."/>
            <person name="Zhong W.Y."/>
            <person name="Ma X.K."/>
            <person name="Ma L."/>
            <person name="Huang J."/>
            <person name="Chen G.Z."/>
            <person name="Huang M.Z."/>
            <person name="Huang L."/>
            <person name="Peng D.H."/>
            <person name="Luo Y.B."/>
            <person name="Zou S.Q."/>
            <person name="Chen S.P."/>
            <person name="Lan S."/>
            <person name="Tsai W.C."/>
            <person name="Van de Peer Y."/>
            <person name="Liu Z.J."/>
        </authorList>
    </citation>
    <scope>NUCLEOTIDE SEQUENCE [LARGE SCALE GENOMIC DNA]</scope>
    <source>
        <strain evidence="1">Lor287</strain>
    </source>
</reference>
<keyword evidence="2" id="KW-1185">Reference proteome</keyword>
<evidence type="ECO:0000313" key="2">
    <source>
        <dbReference type="Proteomes" id="UP001418222"/>
    </source>
</evidence>
<proteinExistence type="predicted"/>
<name>A0AAP0FY34_9ASPA</name>
<comment type="caution">
    <text evidence="1">The sequence shown here is derived from an EMBL/GenBank/DDBJ whole genome shotgun (WGS) entry which is preliminary data.</text>
</comment>
<dbReference type="AlphaFoldDB" id="A0AAP0FY34"/>
<dbReference type="Proteomes" id="UP001418222">
    <property type="component" value="Unassembled WGS sequence"/>
</dbReference>
<gene>
    <name evidence="1" type="ORF">KSP39_PZI019839</name>
</gene>
<dbReference type="EMBL" id="JBBWWQ010000017">
    <property type="protein sequence ID" value="KAK8923933.1"/>
    <property type="molecule type" value="Genomic_DNA"/>
</dbReference>
<protein>
    <submittedName>
        <fullName evidence="1">Uncharacterized protein</fullName>
    </submittedName>
</protein>